<feature type="domain" description="Galectin" evidence="4">
    <location>
        <begin position="405"/>
        <end position="545"/>
    </location>
</feature>
<keyword evidence="3" id="KW-0732">Signal</keyword>
<dbReference type="PROSITE" id="PS51304">
    <property type="entry name" value="GALECTIN"/>
    <property type="match status" value="2"/>
</dbReference>
<sequence>MDPKFCRRSLLAIVPFLLQLLLPIFALGAEPTTPYFMRCLRRPLQVGDSFTMRGSLKPNAKWFTCDLETSFWNGVYAHMQQHFNDWNRIWYTHSGKPVWAPPTFYKVPNFSPGSSFEMKVTIISPTTIDIKYGKTSKWPGQTYTQTGTPTPMSSALRLSCYGDLHNVELSGDNLHGKISSSNHDTCSFEAGDGRGRHSHFHSSEHSHKDGDTKWPSDGEKGNGNNNGKNNGSGNWQPDTQYSAQPFAVGTEFELKVTILSATSIKTEYGKKSMWPGTIWTMKGAPTSMDAVKIFECYGDIYNVSFTGDAFGGKVSTNYLSGCPSYDSYKEADRHHENNGRYKHSDRASDESVSSERPDDKGKKSTGKKPANSDSESGKCNGKGLTKTVIFVVSHAQDPVPTAPIFQRCLRRPMRIGDTFTARGNLMPNLQRWTCDLETQFAKNVFAHMDHRLWGAPLIVYTQRPGLGAFQPENTYGAKPFLPGTTFELTVTILSPTMMKTDYGKKALWPGTTWTMQGSPTSMDAVKIFECYGDIYNVSLTGDALAGKVSTNYLSGCPPYDSYHDDDKHRDKTRGHRHSDWDSDESHSSEWPKDKRKNTTARLHFPLFCFLKRFPGTSRPLSAAF</sequence>
<feature type="region of interest" description="Disordered" evidence="2">
    <location>
        <begin position="189"/>
        <end position="241"/>
    </location>
</feature>
<proteinExistence type="predicted"/>
<name>A0AA36FU38_9BILA</name>
<dbReference type="InterPro" id="IPR013320">
    <property type="entry name" value="ConA-like_dom_sf"/>
</dbReference>
<reference evidence="5" key="1">
    <citation type="submission" date="2023-06" db="EMBL/GenBank/DDBJ databases">
        <authorList>
            <person name="Delattre M."/>
        </authorList>
    </citation>
    <scope>NUCLEOTIDE SEQUENCE</scope>
    <source>
        <strain evidence="5">AF72</strain>
    </source>
</reference>
<protein>
    <recommendedName>
        <fullName evidence="4">Galectin domain-containing protein</fullName>
    </recommendedName>
</protein>
<accession>A0AA36FU38</accession>
<comment type="caution">
    <text evidence="5">The sequence shown here is derived from an EMBL/GenBank/DDBJ whole genome shotgun (WGS) entry which is preliminary data.</text>
</comment>
<gene>
    <name evidence="5" type="ORF">MSPICULIGERA_LOCUS5850</name>
</gene>
<feature type="domain" description="Galectin" evidence="4">
    <location>
        <begin position="36"/>
        <end position="175"/>
    </location>
</feature>
<dbReference type="SUPFAM" id="SSF49899">
    <property type="entry name" value="Concanavalin A-like lectins/glucanases"/>
    <property type="match status" value="2"/>
</dbReference>
<feature type="chain" id="PRO_5041202190" description="Galectin domain-containing protein" evidence="3">
    <location>
        <begin position="29"/>
        <end position="624"/>
    </location>
</feature>
<dbReference type="Proteomes" id="UP001177023">
    <property type="component" value="Unassembled WGS sequence"/>
</dbReference>
<dbReference type="EMBL" id="CATQJA010001449">
    <property type="protein sequence ID" value="CAJ0567294.1"/>
    <property type="molecule type" value="Genomic_DNA"/>
</dbReference>
<dbReference type="PANTHER" id="PTHR11346">
    <property type="entry name" value="GALECTIN"/>
    <property type="match status" value="1"/>
</dbReference>
<feature type="region of interest" description="Disordered" evidence="2">
    <location>
        <begin position="564"/>
        <end position="594"/>
    </location>
</feature>
<evidence type="ECO:0000313" key="6">
    <source>
        <dbReference type="Proteomes" id="UP001177023"/>
    </source>
</evidence>
<feature type="non-terminal residue" evidence="5">
    <location>
        <position position="1"/>
    </location>
</feature>
<feature type="region of interest" description="Disordered" evidence="2">
    <location>
        <begin position="330"/>
        <end position="379"/>
    </location>
</feature>
<dbReference type="InterPro" id="IPR001079">
    <property type="entry name" value="Galectin_CRD"/>
</dbReference>
<dbReference type="AlphaFoldDB" id="A0AA36FU38"/>
<feature type="compositionally biased region" description="Basic and acidic residues" evidence="2">
    <location>
        <begin position="191"/>
        <end position="220"/>
    </location>
</feature>
<evidence type="ECO:0000313" key="5">
    <source>
        <dbReference type="EMBL" id="CAJ0567294.1"/>
    </source>
</evidence>
<dbReference type="Gene3D" id="2.60.120.200">
    <property type="match status" value="2"/>
</dbReference>
<feature type="compositionally biased region" description="Basic and acidic residues" evidence="2">
    <location>
        <begin position="330"/>
        <end position="362"/>
    </location>
</feature>
<feature type="signal peptide" evidence="3">
    <location>
        <begin position="1"/>
        <end position="28"/>
    </location>
</feature>
<keyword evidence="1" id="KW-0430">Lectin</keyword>
<evidence type="ECO:0000259" key="4">
    <source>
        <dbReference type="PROSITE" id="PS51304"/>
    </source>
</evidence>
<feature type="compositionally biased region" description="Low complexity" evidence="2">
    <location>
        <begin position="222"/>
        <end position="234"/>
    </location>
</feature>
<keyword evidence="6" id="KW-1185">Reference proteome</keyword>
<evidence type="ECO:0000256" key="1">
    <source>
        <dbReference type="ARBA" id="ARBA00022734"/>
    </source>
</evidence>
<organism evidence="5 6">
    <name type="scientific">Mesorhabditis spiculigera</name>
    <dbReference type="NCBI Taxonomy" id="96644"/>
    <lineage>
        <taxon>Eukaryota</taxon>
        <taxon>Metazoa</taxon>
        <taxon>Ecdysozoa</taxon>
        <taxon>Nematoda</taxon>
        <taxon>Chromadorea</taxon>
        <taxon>Rhabditida</taxon>
        <taxon>Rhabditina</taxon>
        <taxon>Rhabditomorpha</taxon>
        <taxon>Rhabditoidea</taxon>
        <taxon>Rhabditidae</taxon>
        <taxon>Mesorhabditinae</taxon>
        <taxon>Mesorhabditis</taxon>
    </lineage>
</organism>
<evidence type="ECO:0000256" key="2">
    <source>
        <dbReference type="SAM" id="MobiDB-lite"/>
    </source>
</evidence>
<dbReference type="PANTHER" id="PTHR11346:SF147">
    <property type="entry name" value="GALECTIN"/>
    <property type="match status" value="1"/>
</dbReference>
<evidence type="ECO:0000256" key="3">
    <source>
        <dbReference type="SAM" id="SignalP"/>
    </source>
</evidence>
<dbReference type="InterPro" id="IPR044156">
    <property type="entry name" value="Galectin-like"/>
</dbReference>
<dbReference type="GO" id="GO:0030246">
    <property type="term" value="F:carbohydrate binding"/>
    <property type="evidence" value="ECO:0007669"/>
    <property type="project" value="UniProtKB-KW"/>
</dbReference>
<feature type="compositionally biased region" description="Basic and acidic residues" evidence="2">
    <location>
        <begin position="577"/>
        <end position="592"/>
    </location>
</feature>